<proteinExistence type="predicted"/>
<gene>
    <name evidence="2" type="ORF">Slin15195_G096230</name>
</gene>
<accession>A0A9Q9AWK7</accession>
<organism evidence="2 3">
    <name type="scientific">Septoria linicola</name>
    <dbReference type="NCBI Taxonomy" id="215465"/>
    <lineage>
        <taxon>Eukaryota</taxon>
        <taxon>Fungi</taxon>
        <taxon>Dikarya</taxon>
        <taxon>Ascomycota</taxon>
        <taxon>Pezizomycotina</taxon>
        <taxon>Dothideomycetes</taxon>
        <taxon>Dothideomycetidae</taxon>
        <taxon>Mycosphaerellales</taxon>
        <taxon>Mycosphaerellaceae</taxon>
        <taxon>Septoria</taxon>
    </lineage>
</organism>
<feature type="compositionally biased region" description="Basic and acidic residues" evidence="1">
    <location>
        <begin position="215"/>
        <end position="242"/>
    </location>
</feature>
<feature type="compositionally biased region" description="Basic residues" evidence="1">
    <location>
        <begin position="156"/>
        <end position="165"/>
    </location>
</feature>
<dbReference type="AlphaFoldDB" id="A0A9Q9AWK7"/>
<keyword evidence="3" id="KW-1185">Reference proteome</keyword>
<dbReference type="PANTHER" id="PTHR15410">
    <property type="entry name" value="HIRA-INTERACTING PROTEIN 3"/>
    <property type="match status" value="1"/>
</dbReference>
<evidence type="ECO:0000256" key="1">
    <source>
        <dbReference type="SAM" id="MobiDB-lite"/>
    </source>
</evidence>
<feature type="region of interest" description="Disordered" evidence="1">
    <location>
        <begin position="76"/>
        <end position="309"/>
    </location>
</feature>
<dbReference type="Proteomes" id="UP001056384">
    <property type="component" value="Chromosome 8"/>
</dbReference>
<dbReference type="InterPro" id="IPR037647">
    <property type="entry name" value="HIRIP3"/>
</dbReference>
<dbReference type="PANTHER" id="PTHR15410:SF2">
    <property type="entry name" value="HIRA-INTERACTING PROTEIN 3"/>
    <property type="match status" value="1"/>
</dbReference>
<dbReference type="EMBL" id="CP099425">
    <property type="protein sequence ID" value="USW56304.1"/>
    <property type="molecule type" value="Genomic_DNA"/>
</dbReference>
<evidence type="ECO:0000313" key="2">
    <source>
        <dbReference type="EMBL" id="USW56304.1"/>
    </source>
</evidence>
<dbReference type="OrthoDB" id="552755at2759"/>
<protein>
    <submittedName>
        <fullName evidence="2">HIRA-interacting protein</fullName>
    </submittedName>
</protein>
<name>A0A9Q9AWK7_9PEZI</name>
<feature type="compositionally biased region" description="Basic and acidic residues" evidence="1">
    <location>
        <begin position="185"/>
        <end position="198"/>
    </location>
</feature>
<feature type="compositionally biased region" description="Basic and acidic residues" evidence="1">
    <location>
        <begin position="379"/>
        <end position="389"/>
    </location>
</feature>
<sequence>MSDSDSDELSNAAALPADDQIEQCLKRVTRKIISTGHVTTNKARDAAEQELGLDAGFFKQHDTWKARSKEIVELVVNEDEPSPEKARPKPKPAKPAAKAGRKRKSDEAPVQKPQPRKKARKNDSEDDLDAEESEAEATPDDDGDFSEATPVEKAPAKRKAAKKKAPSASDEEEEFKQQKKAPAKRKAEATKAAEKVVEDSEASDNDTTGPASPIHDARSKSNAKELAKDESELSEAPKDEKSNGNGKVPTPEDDESDMSVLIDEPPKKKRGRKASTEPKAKAKGSTVKATTTKRKAAGEELRPDEEEVKRLQGWLVKCGIRKLWHRELVDCSTTKAKIKHLKDMLEEAGMTGRYSNEKAKDIKESRELAAELEATQEYAKKWGQDKDAGSGDESDAGAQVSEEELKPATRKPKGLVDFGDSGDDGSD</sequence>
<feature type="region of interest" description="Disordered" evidence="1">
    <location>
        <begin position="379"/>
        <end position="427"/>
    </location>
</feature>
<evidence type="ECO:0000313" key="3">
    <source>
        <dbReference type="Proteomes" id="UP001056384"/>
    </source>
</evidence>
<reference evidence="2" key="1">
    <citation type="submission" date="2022-06" db="EMBL/GenBank/DDBJ databases">
        <title>Complete genome sequences of two strains of the flax pathogen Septoria linicola.</title>
        <authorList>
            <person name="Lapalu N."/>
            <person name="Simon A."/>
            <person name="Demenou B."/>
            <person name="Paumier D."/>
            <person name="Guillot M.-P."/>
            <person name="Gout L."/>
            <person name="Valade R."/>
        </authorList>
    </citation>
    <scope>NUCLEOTIDE SEQUENCE</scope>
    <source>
        <strain evidence="2">SE15195</strain>
    </source>
</reference>
<feature type="compositionally biased region" description="Acidic residues" evidence="1">
    <location>
        <begin position="124"/>
        <end position="145"/>
    </location>
</feature>
<dbReference type="GO" id="GO:0005634">
    <property type="term" value="C:nucleus"/>
    <property type="evidence" value="ECO:0007669"/>
    <property type="project" value="TreeGrafter"/>
</dbReference>